<reference evidence="1 2" key="1">
    <citation type="submission" date="2017-08" db="EMBL/GenBank/DDBJ databases">
        <title>Infants hospitalized years apart are colonized by the same room-sourced microbial strains.</title>
        <authorList>
            <person name="Brooks B."/>
            <person name="Olm M.R."/>
            <person name="Firek B.A."/>
            <person name="Baker R."/>
            <person name="Thomas B.C."/>
            <person name="Morowitz M.J."/>
            <person name="Banfield J.F."/>
        </authorList>
    </citation>
    <scope>NUCLEOTIDE SEQUENCE [LARGE SCALE GENOMIC DNA]</scope>
    <source>
        <strain evidence="1">S2_006_000_R2_64</strain>
    </source>
</reference>
<organism evidence="1 2">
    <name type="scientific">Micavibrio aeruginosavorus</name>
    <dbReference type="NCBI Taxonomy" id="349221"/>
    <lineage>
        <taxon>Bacteria</taxon>
        <taxon>Pseudomonadati</taxon>
        <taxon>Bdellovibrionota</taxon>
        <taxon>Bdellovibrionia</taxon>
        <taxon>Bdellovibrionales</taxon>
        <taxon>Pseudobdellovibrionaceae</taxon>
        <taxon>Micavibrio</taxon>
    </lineage>
</organism>
<accession>A0A2W5FIG0</accession>
<protein>
    <recommendedName>
        <fullName evidence="3">Prepilin-type cleavage/methylation domain-containing protein</fullName>
    </recommendedName>
</protein>
<dbReference type="Proteomes" id="UP000249739">
    <property type="component" value="Unassembled WGS sequence"/>
</dbReference>
<gene>
    <name evidence="1" type="ORF">DI586_06105</name>
</gene>
<evidence type="ECO:0008006" key="3">
    <source>
        <dbReference type="Google" id="ProtNLM"/>
    </source>
</evidence>
<proteinExistence type="predicted"/>
<comment type="caution">
    <text evidence="1">The sequence shown here is derived from an EMBL/GenBank/DDBJ whole genome shotgun (WGS) entry which is preliminary data.</text>
</comment>
<evidence type="ECO:0000313" key="2">
    <source>
        <dbReference type="Proteomes" id="UP000249739"/>
    </source>
</evidence>
<evidence type="ECO:0000313" key="1">
    <source>
        <dbReference type="EMBL" id="PZP55691.1"/>
    </source>
</evidence>
<dbReference type="EMBL" id="QFOT01000055">
    <property type="protein sequence ID" value="PZP55691.1"/>
    <property type="molecule type" value="Genomic_DNA"/>
</dbReference>
<sequence>MIIIGLLIGGILKGQELIQNARISSTIAQVKGYSAATLTFQDSYKNLPGDIFAAHTLVPQCSTTNYCGGGNGDNKVGVFDIMSFSASQAGVLTLPEIETTYFWKHLQLAGLIDGIKPYSNPASPAWGSTHPSNTLSGGGFTVYTSSSTTGIDVGRGVGVRLLKYPNSSAADWQRSLTPLIAQKIDTKMDDGMPDSGAVQADAAATNCDPGGIYQVSNTTPSCYMFFQLY</sequence>
<name>A0A2W5FIG0_9BACT</name>
<dbReference type="AlphaFoldDB" id="A0A2W5FIG0"/>